<dbReference type="PROSITE" id="PS50929">
    <property type="entry name" value="ABC_TM1F"/>
    <property type="match status" value="1"/>
</dbReference>
<dbReference type="Pfam" id="PF00664">
    <property type="entry name" value="ABC_membrane"/>
    <property type="match status" value="1"/>
</dbReference>
<accession>F4KS15</accession>
<dbReference type="RefSeq" id="WP_013765643.1">
    <property type="nucleotide sequence ID" value="NC_015510.1"/>
</dbReference>
<dbReference type="eggNOG" id="COG2274">
    <property type="taxonomic scope" value="Bacteria"/>
</dbReference>
<evidence type="ECO:0000313" key="8">
    <source>
        <dbReference type="EMBL" id="AEE51102.1"/>
    </source>
</evidence>
<feature type="transmembrane region" description="Helical" evidence="5">
    <location>
        <begin position="246"/>
        <end position="271"/>
    </location>
</feature>
<dbReference type="KEGG" id="hhy:Halhy_3242"/>
<keyword evidence="2 5" id="KW-0812">Transmembrane</keyword>
<evidence type="ECO:0000256" key="5">
    <source>
        <dbReference type="SAM" id="Phobius"/>
    </source>
</evidence>
<dbReference type="SUPFAM" id="SSF52540">
    <property type="entry name" value="P-loop containing nucleoside triphosphate hydrolases"/>
    <property type="match status" value="1"/>
</dbReference>
<evidence type="ECO:0000313" key="9">
    <source>
        <dbReference type="Proteomes" id="UP000008461"/>
    </source>
</evidence>
<protein>
    <submittedName>
        <fullName evidence="8">Xenobiotic-transporting ATPase</fullName>
    </submittedName>
</protein>
<dbReference type="SUPFAM" id="SSF90123">
    <property type="entry name" value="ABC transporter transmembrane region"/>
    <property type="match status" value="1"/>
</dbReference>
<dbReference type="Gene3D" id="1.20.1560.10">
    <property type="entry name" value="ABC transporter type 1, transmembrane domain"/>
    <property type="match status" value="1"/>
</dbReference>
<keyword evidence="4 5" id="KW-0472">Membrane</keyword>
<dbReference type="InterPro" id="IPR036640">
    <property type="entry name" value="ABC1_TM_sf"/>
</dbReference>
<feature type="transmembrane region" description="Helical" evidence="5">
    <location>
        <begin position="61"/>
        <end position="81"/>
    </location>
</feature>
<dbReference type="PANTHER" id="PTHR43394:SF4">
    <property type="entry name" value="TOXIN SECRETION ABC TRANSPORTER ATP-BINDING PROTEIN"/>
    <property type="match status" value="1"/>
</dbReference>
<keyword evidence="9" id="KW-1185">Reference proteome</keyword>
<dbReference type="EMBL" id="CP002691">
    <property type="protein sequence ID" value="AEE51102.1"/>
    <property type="molecule type" value="Genomic_DNA"/>
</dbReference>
<dbReference type="Gene3D" id="3.40.50.300">
    <property type="entry name" value="P-loop containing nucleotide triphosphate hydrolases"/>
    <property type="match status" value="1"/>
</dbReference>
<reference evidence="8 9" key="1">
    <citation type="journal article" date="2011" name="Stand. Genomic Sci.">
        <title>Complete genome sequence of Haliscomenobacter hydrossis type strain (O).</title>
        <authorList>
            <consortium name="US DOE Joint Genome Institute (JGI-PGF)"/>
            <person name="Daligault H."/>
            <person name="Lapidus A."/>
            <person name="Zeytun A."/>
            <person name="Nolan M."/>
            <person name="Lucas S."/>
            <person name="Del Rio T.G."/>
            <person name="Tice H."/>
            <person name="Cheng J.F."/>
            <person name="Tapia R."/>
            <person name="Han C."/>
            <person name="Goodwin L."/>
            <person name="Pitluck S."/>
            <person name="Liolios K."/>
            <person name="Pagani I."/>
            <person name="Ivanova N."/>
            <person name="Huntemann M."/>
            <person name="Mavromatis K."/>
            <person name="Mikhailova N."/>
            <person name="Pati A."/>
            <person name="Chen A."/>
            <person name="Palaniappan K."/>
            <person name="Land M."/>
            <person name="Hauser L."/>
            <person name="Brambilla E.M."/>
            <person name="Rohde M."/>
            <person name="Verbarg S."/>
            <person name="Goker M."/>
            <person name="Bristow J."/>
            <person name="Eisen J.A."/>
            <person name="Markowitz V."/>
            <person name="Hugenholtz P."/>
            <person name="Kyrpides N.C."/>
            <person name="Klenk H.P."/>
            <person name="Woyke T."/>
        </authorList>
    </citation>
    <scope>NUCLEOTIDE SEQUENCE [LARGE SCALE GENOMIC DNA]</scope>
    <source>
        <strain evidence="9">ATCC 27775 / DSM 1100 / LMG 10767 / O</strain>
    </source>
</reference>
<dbReference type="STRING" id="760192.Halhy_3242"/>
<evidence type="ECO:0000259" key="6">
    <source>
        <dbReference type="PROSITE" id="PS50893"/>
    </source>
</evidence>
<dbReference type="PANTHER" id="PTHR43394">
    <property type="entry name" value="ATP-DEPENDENT PERMEASE MDL1, MITOCHONDRIAL"/>
    <property type="match status" value="1"/>
</dbReference>
<dbReference type="GO" id="GO:0015421">
    <property type="term" value="F:ABC-type oligopeptide transporter activity"/>
    <property type="evidence" value="ECO:0007669"/>
    <property type="project" value="TreeGrafter"/>
</dbReference>
<dbReference type="InterPro" id="IPR011527">
    <property type="entry name" value="ABC1_TM_dom"/>
</dbReference>
<name>F4KS15_HALH1</name>
<dbReference type="GO" id="GO:0005524">
    <property type="term" value="F:ATP binding"/>
    <property type="evidence" value="ECO:0007669"/>
    <property type="project" value="InterPro"/>
</dbReference>
<sequence>MAGNSNIHPLKRFFQLLRLDRKDIYYIYLNSIFAGLIGLILPLGVQAIIGLISGGDFSASLWMLIAIVTIGTTLTGIIKIMQITIMETIQRRVFVRSSFDFSYRLPRLKLDSLARFYPPELVNRFFDTLNLQKGLPKILIDFSEAILNITFGVILMAFYHSFFAFFGVLLGFLLFLVYRFTGPRGLSSSLSESKYKYEVVYWLEEMARSLSTFKMAGYTPYPLRRTDGLVSKYLDNRAEHFKVLKFQYAVIVAFKVLITFALLALGSYLVINNEMTIGQFVAAEIVVILVIGNVEKVILTMESIYDVLTALDKLGFMTDLPIEKSDGLRFDQIDREKPMHLQVENLSFKFEDADRPTLNGVSLEIKPGERVCIAGSQSSGKSTLLQLIAGIYADFEGSIAYNGFPLKSLDLCSLRGNIGDYIHESNIFTGSILENITLGNPDTPLEAIVDLAEELGIASYIRNLPNGYNTILLPEGRNIPHTIRTKLILLRAVVTQPKLLLAEDFFKSLESKDRDFIASFIARRDAPWTLVAVSSDPVLAAQCDRLLLMEQGQIIAEGTWKSLQDHPVFNTVFRSKEIELLG</sequence>
<dbReference type="Pfam" id="PF00005">
    <property type="entry name" value="ABC_tran"/>
    <property type="match status" value="1"/>
</dbReference>
<dbReference type="InterPro" id="IPR003439">
    <property type="entry name" value="ABC_transporter-like_ATP-bd"/>
</dbReference>
<feature type="transmembrane region" description="Helical" evidence="5">
    <location>
        <begin position="277"/>
        <end position="294"/>
    </location>
</feature>
<dbReference type="PROSITE" id="PS50893">
    <property type="entry name" value="ABC_TRANSPORTER_2"/>
    <property type="match status" value="1"/>
</dbReference>
<feature type="domain" description="ABC transmembrane type-1" evidence="7">
    <location>
        <begin position="31"/>
        <end position="306"/>
    </location>
</feature>
<dbReference type="OrthoDB" id="311344at2"/>
<evidence type="ECO:0000256" key="3">
    <source>
        <dbReference type="ARBA" id="ARBA00022989"/>
    </source>
</evidence>
<dbReference type="Proteomes" id="UP000008461">
    <property type="component" value="Chromosome"/>
</dbReference>
<feature type="transmembrane region" description="Helical" evidence="5">
    <location>
        <begin position="25"/>
        <end position="49"/>
    </location>
</feature>
<dbReference type="InterPro" id="IPR039421">
    <property type="entry name" value="Type_1_exporter"/>
</dbReference>
<dbReference type="AlphaFoldDB" id="F4KS15"/>
<gene>
    <name evidence="8" type="ordered locus">Halhy_3242</name>
</gene>
<proteinExistence type="predicted"/>
<comment type="subcellular location">
    <subcellularLocation>
        <location evidence="1">Cell membrane</location>
        <topology evidence="1">Multi-pass membrane protein</topology>
    </subcellularLocation>
</comment>
<evidence type="ECO:0000256" key="2">
    <source>
        <dbReference type="ARBA" id="ARBA00022692"/>
    </source>
</evidence>
<reference key="2">
    <citation type="submission" date="2011-04" db="EMBL/GenBank/DDBJ databases">
        <title>Complete sequence of chromosome of Haliscomenobacter hydrossis DSM 1100.</title>
        <authorList>
            <consortium name="US DOE Joint Genome Institute (JGI-PGF)"/>
            <person name="Lucas S."/>
            <person name="Han J."/>
            <person name="Lapidus A."/>
            <person name="Bruce D."/>
            <person name="Goodwin L."/>
            <person name="Pitluck S."/>
            <person name="Peters L."/>
            <person name="Kyrpides N."/>
            <person name="Mavromatis K."/>
            <person name="Ivanova N."/>
            <person name="Ovchinnikova G."/>
            <person name="Pagani I."/>
            <person name="Daligault H."/>
            <person name="Detter J.C."/>
            <person name="Han C."/>
            <person name="Land M."/>
            <person name="Hauser L."/>
            <person name="Markowitz V."/>
            <person name="Cheng J.-F."/>
            <person name="Hugenholtz P."/>
            <person name="Woyke T."/>
            <person name="Wu D."/>
            <person name="Verbarg S."/>
            <person name="Frueling A."/>
            <person name="Brambilla E."/>
            <person name="Klenk H.-P."/>
            <person name="Eisen J.A."/>
        </authorList>
    </citation>
    <scope>NUCLEOTIDE SEQUENCE</scope>
    <source>
        <strain>DSM 1100</strain>
    </source>
</reference>
<dbReference type="HOGENOM" id="CLU_000604_60_0_10"/>
<dbReference type="InterPro" id="IPR027417">
    <property type="entry name" value="P-loop_NTPase"/>
</dbReference>
<organism evidence="8 9">
    <name type="scientific">Haliscomenobacter hydrossis (strain ATCC 27775 / DSM 1100 / LMG 10767 / O)</name>
    <dbReference type="NCBI Taxonomy" id="760192"/>
    <lineage>
        <taxon>Bacteria</taxon>
        <taxon>Pseudomonadati</taxon>
        <taxon>Bacteroidota</taxon>
        <taxon>Saprospiria</taxon>
        <taxon>Saprospirales</taxon>
        <taxon>Haliscomenobacteraceae</taxon>
        <taxon>Haliscomenobacter</taxon>
    </lineage>
</organism>
<evidence type="ECO:0000259" key="7">
    <source>
        <dbReference type="PROSITE" id="PS50929"/>
    </source>
</evidence>
<dbReference type="GO" id="GO:0016887">
    <property type="term" value="F:ATP hydrolysis activity"/>
    <property type="evidence" value="ECO:0007669"/>
    <property type="project" value="InterPro"/>
</dbReference>
<evidence type="ECO:0000256" key="4">
    <source>
        <dbReference type="ARBA" id="ARBA00023136"/>
    </source>
</evidence>
<feature type="transmembrane region" description="Helical" evidence="5">
    <location>
        <begin position="162"/>
        <end position="181"/>
    </location>
</feature>
<evidence type="ECO:0000256" key="1">
    <source>
        <dbReference type="ARBA" id="ARBA00004651"/>
    </source>
</evidence>
<dbReference type="GO" id="GO:0005886">
    <property type="term" value="C:plasma membrane"/>
    <property type="evidence" value="ECO:0007669"/>
    <property type="project" value="UniProtKB-SubCell"/>
</dbReference>
<feature type="domain" description="ABC transporter" evidence="6">
    <location>
        <begin position="341"/>
        <end position="576"/>
    </location>
</feature>
<keyword evidence="3 5" id="KW-1133">Transmembrane helix</keyword>